<evidence type="ECO:0000259" key="3">
    <source>
        <dbReference type="PROSITE" id="PS50144"/>
    </source>
</evidence>
<dbReference type="EMBL" id="CACVBM020001187">
    <property type="protein sequence ID" value="CAA7038144.1"/>
    <property type="molecule type" value="Genomic_DNA"/>
</dbReference>
<proteinExistence type="predicted"/>
<dbReference type="InterPro" id="IPR002083">
    <property type="entry name" value="MATH/TRAF_dom"/>
</dbReference>
<dbReference type="AlphaFoldDB" id="A0A6D2J4Y7"/>
<name>A0A6D2J4Y7_9BRAS</name>
<accession>A0A6D2J4Y7</accession>
<keyword evidence="5" id="KW-1185">Reference proteome</keyword>
<organism evidence="4 5">
    <name type="scientific">Microthlaspi erraticum</name>
    <dbReference type="NCBI Taxonomy" id="1685480"/>
    <lineage>
        <taxon>Eukaryota</taxon>
        <taxon>Viridiplantae</taxon>
        <taxon>Streptophyta</taxon>
        <taxon>Embryophyta</taxon>
        <taxon>Tracheophyta</taxon>
        <taxon>Spermatophyta</taxon>
        <taxon>Magnoliopsida</taxon>
        <taxon>eudicotyledons</taxon>
        <taxon>Gunneridae</taxon>
        <taxon>Pentapetalae</taxon>
        <taxon>rosids</taxon>
        <taxon>malvids</taxon>
        <taxon>Brassicales</taxon>
        <taxon>Brassicaceae</taxon>
        <taxon>Coluteocarpeae</taxon>
        <taxon>Microthlaspi</taxon>
    </lineage>
</organism>
<feature type="domain" description="MATH" evidence="3">
    <location>
        <begin position="6"/>
        <end position="129"/>
    </location>
</feature>
<gene>
    <name evidence="4" type="ORF">MERR_LOCUS25379</name>
</gene>
<dbReference type="CDD" id="cd00121">
    <property type="entry name" value="MATH"/>
    <property type="match status" value="1"/>
</dbReference>
<sequence length="397" mass="45582">MGSYEKTSFRFEIDNFWKKKSAVTSRIFVSGGCNWYVEVCHKGYGIEDYLSVYLNVPDTKSLRPGWKRRAKYRFIVLNQSGKELKGASETCSLFCGQFPGWGYSKLLPLNKLKEEGFLEKNKLIIKVEVEVVELVHEAEVTGTEMLYIKGFNVRYTQANSVLNIFAEHPDIAVDFKPKNQVVKTEYMNVLLSLIKTLNKPAKVLSETKLSDARSEFRELTEAGFKLDWLQKKFEEVSLEMKKVVSHDARVQELEERITKLKLELDNEKIKSSKVLSLEQTVSKLKVELDNEKAKSFKVLSLEQRVSKLKVELDNEKAKSSKVLSLEEAVSKLKVELYNEKAKSSKVLSLKSSDLEVELDKERSAKSGTSKTVSLIDDVCFWRHMGIRERMAGYRKLK</sequence>
<keyword evidence="1 2" id="KW-0175">Coiled coil</keyword>
<protein>
    <recommendedName>
        <fullName evidence="3">MATH domain-containing protein</fullName>
    </recommendedName>
</protein>
<dbReference type="PANTHER" id="PTHR46236">
    <property type="entry name" value="TRAF-LIKE SUPERFAMILY PROTEIN"/>
    <property type="match status" value="1"/>
</dbReference>
<dbReference type="OrthoDB" id="289038at2759"/>
<dbReference type="SUPFAM" id="SSF49599">
    <property type="entry name" value="TRAF domain-like"/>
    <property type="match status" value="1"/>
</dbReference>
<evidence type="ECO:0000313" key="4">
    <source>
        <dbReference type="EMBL" id="CAA7038144.1"/>
    </source>
</evidence>
<dbReference type="Proteomes" id="UP000467841">
    <property type="component" value="Unassembled WGS sequence"/>
</dbReference>
<comment type="caution">
    <text evidence="4">The sequence shown here is derived from an EMBL/GenBank/DDBJ whole genome shotgun (WGS) entry which is preliminary data.</text>
</comment>
<evidence type="ECO:0000256" key="1">
    <source>
        <dbReference type="ARBA" id="ARBA00023054"/>
    </source>
</evidence>
<dbReference type="SMART" id="SM00061">
    <property type="entry name" value="MATH"/>
    <property type="match status" value="1"/>
</dbReference>
<reference evidence="4" key="1">
    <citation type="submission" date="2020-01" db="EMBL/GenBank/DDBJ databases">
        <authorList>
            <person name="Mishra B."/>
        </authorList>
    </citation>
    <scope>NUCLEOTIDE SEQUENCE [LARGE SCALE GENOMIC DNA]</scope>
</reference>
<dbReference type="PANTHER" id="PTHR46236:SF12">
    <property type="entry name" value="MATH DOMAIN-CONTAINING PROTEIN"/>
    <property type="match status" value="1"/>
</dbReference>
<feature type="coiled-coil region" evidence="2">
    <location>
        <begin position="243"/>
        <end position="318"/>
    </location>
</feature>
<dbReference type="InterPro" id="IPR008974">
    <property type="entry name" value="TRAF-like"/>
</dbReference>
<dbReference type="Pfam" id="PF22486">
    <property type="entry name" value="MATH_2"/>
    <property type="match status" value="1"/>
</dbReference>
<dbReference type="Gene3D" id="2.60.210.10">
    <property type="entry name" value="Apoptosis, Tumor Necrosis Factor Receptor Associated Protein 2, Chain A"/>
    <property type="match status" value="1"/>
</dbReference>
<evidence type="ECO:0000256" key="2">
    <source>
        <dbReference type="SAM" id="Coils"/>
    </source>
</evidence>
<dbReference type="InterPro" id="IPR050804">
    <property type="entry name" value="MCC"/>
</dbReference>
<dbReference type="PROSITE" id="PS50144">
    <property type="entry name" value="MATH"/>
    <property type="match status" value="1"/>
</dbReference>
<evidence type="ECO:0000313" key="5">
    <source>
        <dbReference type="Proteomes" id="UP000467841"/>
    </source>
</evidence>